<protein>
    <submittedName>
        <fullName evidence="1">Uncharacterized protein</fullName>
    </submittedName>
</protein>
<dbReference type="Gene3D" id="3.30.710.10">
    <property type="entry name" value="Potassium Channel Kv1.1, Chain A"/>
    <property type="match status" value="1"/>
</dbReference>
<dbReference type="AlphaFoldDB" id="A0A8X7C6T7"/>
<accession>A0A8X7C6T7</accession>
<gene>
    <name evidence="1" type="ORF">TNIN_348791</name>
</gene>
<evidence type="ECO:0000313" key="1">
    <source>
        <dbReference type="EMBL" id="GFY56058.1"/>
    </source>
</evidence>
<dbReference type="InterPro" id="IPR011333">
    <property type="entry name" value="SKP1/BTB/POZ_sf"/>
</dbReference>
<name>A0A8X7C6T7_9ARAC</name>
<reference evidence="1" key="1">
    <citation type="submission" date="2020-08" db="EMBL/GenBank/DDBJ databases">
        <title>Multicomponent nature underlies the extraordinary mechanical properties of spider dragline silk.</title>
        <authorList>
            <person name="Kono N."/>
            <person name="Nakamura H."/>
            <person name="Mori M."/>
            <person name="Yoshida Y."/>
            <person name="Ohtoshi R."/>
            <person name="Malay A.D."/>
            <person name="Moran D.A.P."/>
            <person name="Tomita M."/>
            <person name="Numata K."/>
            <person name="Arakawa K."/>
        </authorList>
    </citation>
    <scope>NUCLEOTIDE SEQUENCE</scope>
</reference>
<dbReference type="Proteomes" id="UP000886998">
    <property type="component" value="Unassembled WGS sequence"/>
</dbReference>
<comment type="caution">
    <text evidence="1">The sequence shown here is derived from an EMBL/GenBank/DDBJ whole genome shotgun (WGS) entry which is preliminary data.</text>
</comment>
<keyword evidence="2" id="KW-1185">Reference proteome</keyword>
<dbReference type="OrthoDB" id="6359816at2759"/>
<sequence>MKFSTLEGRIIFRRHPDSSLQNMGSKQKNRMEWTLENVHQRHERKKYWKCLYRRWTMRLSKECCCTYTATMPNLLWDSGCNLYAAADKYEILSLKSECSFLKDNLSSDNALDLLILSDLHQDEDL</sequence>
<proteinExistence type="predicted"/>
<organism evidence="1 2">
    <name type="scientific">Trichonephila inaurata madagascariensis</name>
    <dbReference type="NCBI Taxonomy" id="2747483"/>
    <lineage>
        <taxon>Eukaryota</taxon>
        <taxon>Metazoa</taxon>
        <taxon>Ecdysozoa</taxon>
        <taxon>Arthropoda</taxon>
        <taxon>Chelicerata</taxon>
        <taxon>Arachnida</taxon>
        <taxon>Araneae</taxon>
        <taxon>Araneomorphae</taxon>
        <taxon>Entelegynae</taxon>
        <taxon>Araneoidea</taxon>
        <taxon>Nephilidae</taxon>
        <taxon>Trichonephila</taxon>
        <taxon>Trichonephila inaurata</taxon>
    </lineage>
</organism>
<evidence type="ECO:0000313" key="2">
    <source>
        <dbReference type="Proteomes" id="UP000886998"/>
    </source>
</evidence>
<dbReference type="EMBL" id="BMAV01010737">
    <property type="protein sequence ID" value="GFY56058.1"/>
    <property type="molecule type" value="Genomic_DNA"/>
</dbReference>